<feature type="signal peptide" evidence="2">
    <location>
        <begin position="1"/>
        <end position="27"/>
    </location>
</feature>
<evidence type="ECO:0000256" key="2">
    <source>
        <dbReference type="SAM" id="SignalP"/>
    </source>
</evidence>
<organism evidence="3 4">
    <name type="scientific">Pseudahrensia aquimaris</name>
    <dbReference type="NCBI Taxonomy" id="744461"/>
    <lineage>
        <taxon>Bacteria</taxon>
        <taxon>Pseudomonadati</taxon>
        <taxon>Pseudomonadota</taxon>
        <taxon>Alphaproteobacteria</taxon>
        <taxon>Hyphomicrobiales</taxon>
        <taxon>Ahrensiaceae</taxon>
        <taxon>Pseudahrensia</taxon>
    </lineage>
</organism>
<dbReference type="Proteomes" id="UP001597101">
    <property type="component" value="Unassembled WGS sequence"/>
</dbReference>
<evidence type="ECO:0000313" key="3">
    <source>
        <dbReference type="EMBL" id="MFD0915206.1"/>
    </source>
</evidence>
<reference evidence="4" key="1">
    <citation type="journal article" date="2019" name="Int. J. Syst. Evol. Microbiol.">
        <title>The Global Catalogue of Microorganisms (GCM) 10K type strain sequencing project: providing services to taxonomists for standard genome sequencing and annotation.</title>
        <authorList>
            <consortium name="The Broad Institute Genomics Platform"/>
            <consortium name="The Broad Institute Genome Sequencing Center for Infectious Disease"/>
            <person name="Wu L."/>
            <person name="Ma J."/>
        </authorList>
    </citation>
    <scope>NUCLEOTIDE SEQUENCE [LARGE SCALE GENOMIC DNA]</scope>
    <source>
        <strain evidence="4">CCUG 60023</strain>
    </source>
</reference>
<gene>
    <name evidence="3" type="ORF">ACFQ14_02180</name>
</gene>
<dbReference type="PIRSF" id="PIRSF006470">
    <property type="entry name" value="DctB"/>
    <property type="match status" value="1"/>
</dbReference>
<dbReference type="EMBL" id="JBHTJV010000002">
    <property type="protein sequence ID" value="MFD0915206.1"/>
    <property type="molecule type" value="Genomic_DNA"/>
</dbReference>
<accession>A0ABW3FEF6</accession>
<evidence type="ECO:0000313" key="4">
    <source>
        <dbReference type="Proteomes" id="UP001597101"/>
    </source>
</evidence>
<dbReference type="InterPro" id="IPR004682">
    <property type="entry name" value="TRAP_DctP"/>
</dbReference>
<sequence length="328" mass="35405">MLNLTKSLKAGAMAAVLAVTAAGSALAADWRGWNIHPEGYPNTVALEQFAKDAEAATEGRVKMQVFNGGVLGSQPDAIEQIQAGAIDFANFNMGPMGPIVPLTNILSLPFLFTGVDQMHRAMDGAAGDAFDAAMQEKGIVALAWYDSGSRSLYNSKKPITQPADVEGMKFRVMNNQLFVDMIGAMGGNGTPMAFSEVFQSLKTGVIDGAENNYPSYESTNHFEAAKFYSITEHLIIPECVCVAKASWDKLSAEDQAAVKKAARDSAQTQRRLWAEREKASRKMVEAGGATVNEVADKAAFQAAMQPVYENYLKENPDQADFIKQIQGM</sequence>
<dbReference type="Gene3D" id="3.40.190.170">
    <property type="entry name" value="Bacterial extracellular solute-binding protein, family 7"/>
    <property type="match status" value="1"/>
</dbReference>
<dbReference type="CDD" id="cd13671">
    <property type="entry name" value="PBP2_TRAP_SBP_like_3"/>
    <property type="match status" value="1"/>
</dbReference>
<protein>
    <submittedName>
        <fullName evidence="3">TRAP transporter substrate-binding protein</fullName>
    </submittedName>
</protein>
<proteinExistence type="predicted"/>
<dbReference type="InterPro" id="IPR038404">
    <property type="entry name" value="TRAP_DctP_sf"/>
</dbReference>
<dbReference type="RefSeq" id="WP_377211056.1">
    <property type="nucleotide sequence ID" value="NZ_JBHTJV010000002.1"/>
</dbReference>
<keyword evidence="1 2" id="KW-0732">Signal</keyword>
<keyword evidence="4" id="KW-1185">Reference proteome</keyword>
<name>A0ABW3FEF6_9HYPH</name>
<dbReference type="Pfam" id="PF03480">
    <property type="entry name" value="DctP"/>
    <property type="match status" value="1"/>
</dbReference>
<dbReference type="PANTHER" id="PTHR33376">
    <property type="match status" value="1"/>
</dbReference>
<comment type="caution">
    <text evidence="3">The sequence shown here is derived from an EMBL/GenBank/DDBJ whole genome shotgun (WGS) entry which is preliminary data.</text>
</comment>
<evidence type="ECO:0000256" key="1">
    <source>
        <dbReference type="ARBA" id="ARBA00022729"/>
    </source>
</evidence>
<dbReference type="NCBIfam" id="NF037995">
    <property type="entry name" value="TRAP_S1"/>
    <property type="match status" value="1"/>
</dbReference>
<feature type="chain" id="PRO_5045536310" evidence="2">
    <location>
        <begin position="28"/>
        <end position="328"/>
    </location>
</feature>
<dbReference type="PANTHER" id="PTHR33376:SF2">
    <property type="entry name" value="DICARBOXYLATE-BINDING PERIPLASMIC PROTEIN"/>
    <property type="match status" value="1"/>
</dbReference>
<dbReference type="InterPro" id="IPR018389">
    <property type="entry name" value="DctP_fam"/>
</dbReference>
<dbReference type="NCBIfam" id="TIGR00787">
    <property type="entry name" value="dctP"/>
    <property type="match status" value="1"/>
</dbReference>